<keyword evidence="3" id="KW-1185">Reference proteome</keyword>
<dbReference type="InterPro" id="IPR032048">
    <property type="entry name" value="TGase_elicitor"/>
</dbReference>
<dbReference type="OrthoDB" id="10249031at2759"/>
<evidence type="ECO:0000313" key="3">
    <source>
        <dbReference type="Proteomes" id="UP000054928"/>
    </source>
</evidence>
<feature type="compositionally biased region" description="Polar residues" evidence="1">
    <location>
        <begin position="537"/>
        <end position="561"/>
    </location>
</feature>
<name>A0A0P1A6Z8_PLAHL</name>
<feature type="region of interest" description="Disordered" evidence="1">
    <location>
        <begin position="515"/>
        <end position="596"/>
    </location>
</feature>
<dbReference type="Pfam" id="PF16683">
    <property type="entry name" value="TGase_elicitor"/>
    <property type="match status" value="1"/>
</dbReference>
<dbReference type="RefSeq" id="XP_024572331.1">
    <property type="nucleotide sequence ID" value="XM_024730002.1"/>
</dbReference>
<reference evidence="3" key="1">
    <citation type="submission" date="2014-09" db="EMBL/GenBank/DDBJ databases">
        <authorList>
            <person name="Sharma Rahul"/>
            <person name="Thines Marco"/>
        </authorList>
    </citation>
    <scope>NUCLEOTIDE SEQUENCE [LARGE SCALE GENOMIC DNA]</scope>
</reference>
<dbReference type="EMBL" id="CCYD01000109">
    <property type="protein sequence ID" value="CEG35962.1"/>
    <property type="molecule type" value="Genomic_DNA"/>
</dbReference>
<dbReference type="GO" id="GO:0016755">
    <property type="term" value="F:aminoacyltransferase activity"/>
    <property type="evidence" value="ECO:0007669"/>
    <property type="project" value="InterPro"/>
</dbReference>
<evidence type="ECO:0000313" key="2">
    <source>
        <dbReference type="EMBL" id="CEG35962.1"/>
    </source>
</evidence>
<dbReference type="GeneID" id="36395340"/>
<dbReference type="STRING" id="4781.A0A0P1A6Z8"/>
<sequence>MIISPKSSFVFGGIVTIALQIQLVTPGSLYYGPYTVSGTDYEISEAAPFYGGEVADENCAIKVVDDPTLPDISTISTVPVKFQHLLANKSRAPVEPLYLKVGKVIIAEDTPGPDDDHDAYTTWTYDSPSMSNSVIQNVEQTDRRLEDNTNQNIAQLEAYFGKKLELTLSKLPTIGIYQPSPWSGPFWPSFEDSINIRWKKKQPSPAEKYALAFGLNATEITYNVSVHHGIESQTKRPKCRHDKTCKLLHNHSRCAIRAGQHEGYCIPMWFGLCHAWAPASILEPEPRCPVTYNGITFYPLDLKALITTVYAGAKVQTLFTGVRYKGLTNETDEFGRYKNAAQRDMNPGFFHIAMANILGRFNATFVVDVDSSAEVWNQPARGFKVFEQTAMSLEKAAQTFYGLSTYPWNAAAKSIVYIKSRLSWIAETYTDGGLVSSGRINRFTTGKYYYYILELDDAGIILGGEWVYNSTRYHPDFLWIPKARPDLSIVTNIGLSYGNVSLLVNASAACTPVISPEGSEASDSDDVREPPTEVPTLDNTETSPATPALNSPPTTPALNSPPTTPALDSPPATPALNSPPATPALNSPPATPPLNSPPTLASITVVEIYAPVAKRSFPVPKWTVDGLEPRFVDVAIGGVSTVNRVAFFLKSPVAGVVLVVSSSPMSASLSSSSGSGFDDVGDRDDAIELSAEIDVAVFIVYLELNHASHSNAFVLGSGVLSSFEANGRVKPAPGKPISHPVHARAAGIFPADHGARGGDLRRSRMLTVVVRKMARMCINRADIFDVKSLGNTCHVLGIEEEYKEDSWLVH</sequence>
<dbReference type="Proteomes" id="UP000054928">
    <property type="component" value="Unassembled WGS sequence"/>
</dbReference>
<dbReference type="OMA" id="ESYPWNA"/>
<accession>A0A0P1A6Z8</accession>
<evidence type="ECO:0000256" key="1">
    <source>
        <dbReference type="SAM" id="MobiDB-lite"/>
    </source>
</evidence>
<dbReference type="AlphaFoldDB" id="A0A0P1A6Z8"/>
<proteinExistence type="predicted"/>
<protein>
    <submittedName>
        <fullName evidence="2">Transglutaminase elicitor m81d</fullName>
    </submittedName>
</protein>
<organism evidence="2 3">
    <name type="scientific">Plasmopara halstedii</name>
    <name type="common">Downy mildew of sunflower</name>
    <dbReference type="NCBI Taxonomy" id="4781"/>
    <lineage>
        <taxon>Eukaryota</taxon>
        <taxon>Sar</taxon>
        <taxon>Stramenopiles</taxon>
        <taxon>Oomycota</taxon>
        <taxon>Peronosporomycetes</taxon>
        <taxon>Peronosporales</taxon>
        <taxon>Peronosporaceae</taxon>
        <taxon>Plasmopara</taxon>
    </lineage>
</organism>
<dbReference type="Gene3D" id="3.30.40.240">
    <property type="entry name" value="Transglutaminase elicitor, body domain"/>
    <property type="match status" value="1"/>
</dbReference>